<dbReference type="GeneID" id="95069716"/>
<dbReference type="EMBL" id="BLLN01000003">
    <property type="protein sequence ID" value="GFH71637.1"/>
    <property type="molecule type" value="Genomic_DNA"/>
</dbReference>
<gene>
    <name evidence="2" type="ORF">Sdia_24050</name>
</gene>
<keyword evidence="3" id="KW-1185">Reference proteome</keyword>
<evidence type="ECO:0000313" key="2">
    <source>
        <dbReference type="EMBL" id="GFH71637.1"/>
    </source>
</evidence>
<dbReference type="RefSeq" id="WP_189499998.1">
    <property type="nucleotide sequence ID" value="NZ_BLLN01000003.1"/>
</dbReference>
<comment type="caution">
    <text evidence="2">The sequence shown here is derived from an EMBL/GenBank/DDBJ whole genome shotgun (WGS) entry which is preliminary data.</text>
</comment>
<protein>
    <submittedName>
        <fullName evidence="2">Uncharacterized protein</fullName>
    </submittedName>
</protein>
<feature type="compositionally biased region" description="Basic and acidic residues" evidence="1">
    <location>
        <begin position="1"/>
        <end position="11"/>
    </location>
</feature>
<sequence length="73" mass="8385">MAAQTKAERQAANRRAHFEKRQAERAGRGPRGLAESWMERARAVAATREKGGDEEVWNDLSRTIANWVTRYEQ</sequence>
<evidence type="ECO:0000256" key="1">
    <source>
        <dbReference type="SAM" id="MobiDB-lite"/>
    </source>
</evidence>
<feature type="region of interest" description="Disordered" evidence="1">
    <location>
        <begin position="1"/>
        <end position="36"/>
    </location>
</feature>
<organism evidence="2 3">
    <name type="scientific">Streptomyces diastaticus subsp. diastaticus</name>
    <dbReference type="NCBI Taxonomy" id="68040"/>
    <lineage>
        <taxon>Bacteria</taxon>
        <taxon>Bacillati</taxon>
        <taxon>Actinomycetota</taxon>
        <taxon>Actinomycetes</taxon>
        <taxon>Kitasatosporales</taxon>
        <taxon>Streptomycetaceae</taxon>
        <taxon>Streptomyces</taxon>
        <taxon>Streptomyces diastaticus group</taxon>
    </lineage>
</organism>
<accession>A0ABQ1CMM7</accession>
<name>A0ABQ1CMM7_STRDI</name>
<dbReference type="Proteomes" id="UP000472710">
    <property type="component" value="Unassembled WGS sequence"/>
</dbReference>
<proteinExistence type="predicted"/>
<evidence type="ECO:0000313" key="3">
    <source>
        <dbReference type="Proteomes" id="UP000472710"/>
    </source>
</evidence>
<reference evidence="2 3" key="1">
    <citation type="submission" date="2020-02" db="EMBL/GenBank/DDBJ databases">
        <title>Whole genome shotgun sequence of Streptomyces diastaticus subsp. diastaticus NBRC 13412.</title>
        <authorList>
            <person name="Ichikawa N."/>
            <person name="Komaki H."/>
            <person name="Tamura T."/>
        </authorList>
    </citation>
    <scope>NUCLEOTIDE SEQUENCE [LARGE SCALE GENOMIC DNA]</scope>
    <source>
        <strain evidence="2 3">NBRC 13412</strain>
    </source>
</reference>